<dbReference type="STRING" id="526226.Gbro_0635"/>
<dbReference type="Gene3D" id="3.30.70.3290">
    <property type="match status" value="1"/>
</dbReference>
<reference evidence="5 6" key="2">
    <citation type="journal article" date="2010" name="Stand. Genomic Sci.">
        <title>Complete genome sequence of Gordonia bronchialis type strain (3410).</title>
        <authorList>
            <person name="Ivanova N."/>
            <person name="Sikorski J."/>
            <person name="Jando M."/>
            <person name="Lapidus A."/>
            <person name="Nolan M."/>
            <person name="Lucas S."/>
            <person name="Del Rio T.G."/>
            <person name="Tice H."/>
            <person name="Copeland A."/>
            <person name="Cheng J.F."/>
            <person name="Chen F."/>
            <person name="Bruce D."/>
            <person name="Goodwin L."/>
            <person name="Pitluck S."/>
            <person name="Mavromatis K."/>
            <person name="Ovchinnikova G."/>
            <person name="Pati A."/>
            <person name="Chen A."/>
            <person name="Palaniappan K."/>
            <person name="Land M."/>
            <person name="Hauser L."/>
            <person name="Chang Y.J."/>
            <person name="Jeffries C.D."/>
            <person name="Chain P."/>
            <person name="Saunders E."/>
            <person name="Han C."/>
            <person name="Detter J.C."/>
            <person name="Brettin T."/>
            <person name="Rohde M."/>
            <person name="Goker M."/>
            <person name="Bristow J."/>
            <person name="Eisen J.A."/>
            <person name="Markowitz V."/>
            <person name="Hugenholtz P."/>
            <person name="Klenk H.P."/>
            <person name="Kyrpides N.C."/>
        </authorList>
    </citation>
    <scope>NUCLEOTIDE SEQUENCE [LARGE SCALE GENOMIC DNA]</scope>
    <source>
        <strain evidence="6">ATCC 25592 / DSM 43247 / BCRC 13721 / JCM 3198 / KCTC 3076 / NBRC 16047 / NCTC 10667</strain>
    </source>
</reference>
<dbReference type="Gene3D" id="3.40.366.10">
    <property type="entry name" value="Malonyl-Coenzyme A Acyl Carrier Protein, domain 2"/>
    <property type="match status" value="1"/>
</dbReference>
<keyword evidence="2" id="KW-0597">Phosphoprotein</keyword>
<evidence type="ECO:0000256" key="2">
    <source>
        <dbReference type="ARBA" id="ARBA00022553"/>
    </source>
</evidence>
<dbReference type="OrthoDB" id="9778690at2"/>
<dbReference type="GO" id="GO:0004312">
    <property type="term" value="F:fatty acid synthase activity"/>
    <property type="evidence" value="ECO:0007669"/>
    <property type="project" value="TreeGrafter"/>
</dbReference>
<dbReference type="HOGENOM" id="CLU_584956_0_0_11"/>
<dbReference type="SUPFAM" id="SSF52151">
    <property type="entry name" value="FabD/lysophospholipase-like"/>
    <property type="match status" value="1"/>
</dbReference>
<dbReference type="GO" id="GO:0006633">
    <property type="term" value="P:fatty acid biosynthetic process"/>
    <property type="evidence" value="ECO:0007669"/>
    <property type="project" value="TreeGrafter"/>
</dbReference>
<dbReference type="RefSeq" id="WP_012832549.1">
    <property type="nucleotide sequence ID" value="NC_013441.1"/>
</dbReference>
<proteinExistence type="predicted"/>
<evidence type="ECO:0000313" key="6">
    <source>
        <dbReference type="Proteomes" id="UP000001219"/>
    </source>
</evidence>
<organism evidence="5 6">
    <name type="scientific">Gordonia bronchialis (strain ATCC 25592 / DSM 43247 / BCRC 13721 / JCM 3198 / KCTC 3076 / NBRC 16047 / NCTC 10667)</name>
    <name type="common">Rhodococcus bronchialis</name>
    <dbReference type="NCBI Taxonomy" id="526226"/>
    <lineage>
        <taxon>Bacteria</taxon>
        <taxon>Bacillati</taxon>
        <taxon>Actinomycetota</taxon>
        <taxon>Actinomycetes</taxon>
        <taxon>Mycobacteriales</taxon>
        <taxon>Gordoniaceae</taxon>
        <taxon>Gordonia</taxon>
    </lineage>
</organism>
<gene>
    <name evidence="5" type="ordered locus">Gbro_0635</name>
</gene>
<name>D0L275_GORB4</name>
<dbReference type="EMBL" id="CP001802">
    <property type="protein sequence ID" value="ACY19962.1"/>
    <property type="molecule type" value="Genomic_DNA"/>
</dbReference>
<keyword evidence="1" id="KW-0596">Phosphopantetheine</keyword>
<keyword evidence="5" id="KW-0808">Transferase</keyword>
<evidence type="ECO:0000256" key="1">
    <source>
        <dbReference type="ARBA" id="ARBA00022450"/>
    </source>
</evidence>
<dbReference type="InterPro" id="IPR014043">
    <property type="entry name" value="Acyl_transferase_dom"/>
</dbReference>
<dbReference type="PANTHER" id="PTHR43775:SF37">
    <property type="entry name" value="SI:DKEY-61P9.11"/>
    <property type="match status" value="1"/>
</dbReference>
<dbReference type="PANTHER" id="PTHR43775">
    <property type="entry name" value="FATTY ACID SYNTHASE"/>
    <property type="match status" value="1"/>
</dbReference>
<dbReference type="InterPro" id="IPR001227">
    <property type="entry name" value="Ac_transferase_dom_sf"/>
</dbReference>
<feature type="domain" description="Malonyl-CoA:ACP transacylase (MAT)" evidence="4">
    <location>
        <begin position="104"/>
        <end position="406"/>
    </location>
</feature>
<dbReference type="Pfam" id="PF00698">
    <property type="entry name" value="Acyl_transf_1"/>
    <property type="match status" value="1"/>
</dbReference>
<dbReference type="SMART" id="SM00827">
    <property type="entry name" value="PKS_AT"/>
    <property type="match status" value="1"/>
</dbReference>
<dbReference type="SUPFAM" id="SSF55048">
    <property type="entry name" value="Probable ACP-binding domain of malonyl-CoA ACP transacylase"/>
    <property type="match status" value="1"/>
</dbReference>
<evidence type="ECO:0000313" key="5">
    <source>
        <dbReference type="EMBL" id="ACY19962.1"/>
    </source>
</evidence>
<dbReference type="eggNOG" id="COG3321">
    <property type="taxonomic scope" value="Bacteria"/>
</dbReference>
<evidence type="ECO:0000259" key="4">
    <source>
        <dbReference type="SMART" id="SM00827"/>
    </source>
</evidence>
<sequence length="467" mass="50119">MRSIHLPDGTVALPISSEHPAGLADEATAVAGYLETHPDADPAAVSRMLLRTRSLRRHRVIVRAHGDRTRNDATIAALRAAAAGSAHPDVIRPGPARRLAVAMVFPGQGSQTAGMGIEFHRHCASYRRHVEDVNSEFGRVVGISPLDYLLDDDHPEDVRSVQPAIFLHTLGLARMWRDAGLRPAATIGHSQGEFAAAVESGHLSLRDGIMLVTDRAVGIEKVETSGRHEPSAMAVIGATRDAVEDRLARQTGWVELAVVNSTTIQAISGERTAVDDVVADFTAAGVFARRIRVDHAGHSSLLRHYADEFTLSAAHLDATEFHDGEIPCIGGTLGEPITRDLPLAAYWYWNLRNTVRFDLAIATAVRSGITGFVEMSEHPTMLLSIGETVAEQGADAVIVGTGKKRTDPLAEFTANALSVFGADSDFHWDADGLVDQIPLPDFPHSRFDATVYWAPPVAASPSPVVAG</sequence>
<dbReference type="InterPro" id="IPR050091">
    <property type="entry name" value="PKS_NRPS_Biosynth_Enz"/>
</dbReference>
<dbReference type="AlphaFoldDB" id="D0L275"/>
<dbReference type="KEGG" id="gbr:Gbro_0635"/>
<dbReference type="Proteomes" id="UP000001219">
    <property type="component" value="Chromosome"/>
</dbReference>
<dbReference type="InterPro" id="IPR016035">
    <property type="entry name" value="Acyl_Trfase/lysoPLipase"/>
</dbReference>
<evidence type="ECO:0000256" key="3">
    <source>
        <dbReference type="ARBA" id="ARBA00023268"/>
    </source>
</evidence>
<protein>
    <submittedName>
        <fullName evidence="5">Acyl transferase</fullName>
    </submittedName>
</protein>
<keyword evidence="3" id="KW-0511">Multifunctional enzyme</keyword>
<dbReference type="InterPro" id="IPR016036">
    <property type="entry name" value="Malonyl_transacylase_ACP-bd"/>
</dbReference>
<accession>D0L275</accession>
<keyword evidence="6" id="KW-1185">Reference proteome</keyword>
<reference evidence="6" key="1">
    <citation type="submission" date="2009-10" db="EMBL/GenBank/DDBJ databases">
        <title>The complete chromosome of Gordonia bronchialis DSM 43247.</title>
        <authorList>
            <consortium name="US DOE Joint Genome Institute (JGI-PGF)"/>
            <person name="Lucas S."/>
            <person name="Copeland A."/>
            <person name="Lapidus A."/>
            <person name="Glavina del Rio T."/>
            <person name="Dalin E."/>
            <person name="Tice H."/>
            <person name="Bruce D."/>
            <person name="Goodwin L."/>
            <person name="Pitluck S."/>
            <person name="Kyrpides N."/>
            <person name="Mavromatis K."/>
            <person name="Ivanova N."/>
            <person name="Ovchinnikova G."/>
            <person name="Saunders E."/>
            <person name="Brettin T."/>
            <person name="Detter J.C."/>
            <person name="Han C."/>
            <person name="Larimer F."/>
            <person name="Land M."/>
            <person name="Hauser L."/>
            <person name="Markowitz V."/>
            <person name="Cheng J.-F."/>
            <person name="Hugenholtz P."/>
            <person name="Woyke T."/>
            <person name="Wu D."/>
            <person name="Jando M."/>
            <person name="Schneider S."/>
            <person name="Goeker M."/>
            <person name="Klenk H.-P."/>
            <person name="Eisen J.A."/>
        </authorList>
    </citation>
    <scope>NUCLEOTIDE SEQUENCE [LARGE SCALE GENOMIC DNA]</scope>
    <source>
        <strain evidence="6">ATCC 25592 / DSM 43247 / BCRC 13721 / JCM 3198 / KCTC 3076 / NBRC 16047 / NCTC 10667</strain>
    </source>
</reference>